<reference evidence="1" key="1">
    <citation type="submission" date="2022-05" db="EMBL/GenBank/DDBJ databases">
        <title>Chromosome-level genome of Chaenocephalus aceratus.</title>
        <authorList>
            <person name="Park H."/>
        </authorList>
    </citation>
    <scope>NUCLEOTIDE SEQUENCE</scope>
    <source>
        <strain evidence="1">KU_202001</strain>
    </source>
</reference>
<comment type="caution">
    <text evidence="1">The sequence shown here is derived from an EMBL/GenBank/DDBJ whole genome shotgun (WGS) entry which is preliminary data.</text>
</comment>
<proteinExistence type="predicted"/>
<dbReference type="Proteomes" id="UP001057452">
    <property type="component" value="Chromosome 1"/>
</dbReference>
<feature type="non-terminal residue" evidence="1">
    <location>
        <position position="1"/>
    </location>
</feature>
<keyword evidence="2" id="KW-1185">Reference proteome</keyword>
<feature type="non-terminal residue" evidence="1">
    <location>
        <position position="79"/>
    </location>
</feature>
<evidence type="ECO:0000313" key="2">
    <source>
        <dbReference type="Proteomes" id="UP001057452"/>
    </source>
</evidence>
<gene>
    <name evidence="1" type="ORF">KUCAC02_016254</name>
</gene>
<protein>
    <submittedName>
        <fullName evidence="1">Uncharacterized protein</fullName>
    </submittedName>
</protein>
<organism evidence="1 2">
    <name type="scientific">Chaenocephalus aceratus</name>
    <name type="common">Blackfin icefish</name>
    <name type="synonym">Chaenichthys aceratus</name>
    <dbReference type="NCBI Taxonomy" id="36190"/>
    <lineage>
        <taxon>Eukaryota</taxon>
        <taxon>Metazoa</taxon>
        <taxon>Chordata</taxon>
        <taxon>Craniata</taxon>
        <taxon>Vertebrata</taxon>
        <taxon>Euteleostomi</taxon>
        <taxon>Actinopterygii</taxon>
        <taxon>Neopterygii</taxon>
        <taxon>Teleostei</taxon>
        <taxon>Neoteleostei</taxon>
        <taxon>Acanthomorphata</taxon>
        <taxon>Eupercaria</taxon>
        <taxon>Perciformes</taxon>
        <taxon>Notothenioidei</taxon>
        <taxon>Channichthyidae</taxon>
        <taxon>Chaenocephalus</taxon>
    </lineage>
</organism>
<name>A0ACB9XZS3_CHAAC</name>
<evidence type="ECO:0000313" key="1">
    <source>
        <dbReference type="EMBL" id="KAI4833346.1"/>
    </source>
</evidence>
<dbReference type="EMBL" id="CM043785">
    <property type="protein sequence ID" value="KAI4833346.1"/>
    <property type="molecule type" value="Genomic_DNA"/>
</dbReference>
<sequence length="79" mass="8580">PSDHRAGCSAAAPLLMTCGRHCLHKLPHVEPSEQSRLQITGSDSKSDNEGQEERRCVLSVMFLSCPLNQSSSRQCVLGT</sequence>
<accession>A0ACB9XZS3</accession>